<dbReference type="EMBL" id="MU002256">
    <property type="protein sequence ID" value="KAF2788023.1"/>
    <property type="molecule type" value="Genomic_DNA"/>
</dbReference>
<dbReference type="GO" id="GO:0009251">
    <property type="term" value="P:glucan catabolic process"/>
    <property type="evidence" value="ECO:0007669"/>
    <property type="project" value="TreeGrafter"/>
</dbReference>
<reference evidence="2" key="1">
    <citation type="journal article" date="2020" name="Stud. Mycol.">
        <title>101 Dothideomycetes genomes: a test case for predicting lifestyles and emergence of pathogens.</title>
        <authorList>
            <person name="Haridas S."/>
            <person name="Albert R."/>
            <person name="Binder M."/>
            <person name="Bloem J."/>
            <person name="Labutti K."/>
            <person name="Salamov A."/>
            <person name="Andreopoulos B."/>
            <person name="Baker S."/>
            <person name="Barry K."/>
            <person name="Bills G."/>
            <person name="Bluhm B."/>
            <person name="Cannon C."/>
            <person name="Castanera R."/>
            <person name="Culley D."/>
            <person name="Daum C."/>
            <person name="Ezra D."/>
            <person name="Gonzalez J."/>
            <person name="Henrissat B."/>
            <person name="Kuo A."/>
            <person name="Liang C."/>
            <person name="Lipzen A."/>
            <person name="Lutzoni F."/>
            <person name="Magnuson J."/>
            <person name="Mondo S."/>
            <person name="Nolan M."/>
            <person name="Ohm R."/>
            <person name="Pangilinan J."/>
            <person name="Park H.-J."/>
            <person name="Ramirez L."/>
            <person name="Alfaro M."/>
            <person name="Sun H."/>
            <person name="Tritt A."/>
            <person name="Yoshinaga Y."/>
            <person name="Zwiers L.-H."/>
            <person name="Turgeon B."/>
            <person name="Goodwin S."/>
            <person name="Spatafora J."/>
            <person name="Crous P."/>
            <person name="Grigoriev I."/>
        </authorList>
    </citation>
    <scope>NUCLEOTIDE SEQUENCE</scope>
    <source>
        <strain evidence="2">CBS 109.77</strain>
    </source>
</reference>
<feature type="domain" description="GH16" evidence="1">
    <location>
        <begin position="11"/>
        <end position="331"/>
    </location>
</feature>
<sequence>MRSTSFFTVLATYTTTCFSKYILTDDLSHTNFFANFDLFSDADPTNGFVAYQNMTSAIENEYIGYLNDSVFLGVDYENMTPSGRPSIRAESKKTWNHGLLVADLKHMPDSTCGVWPAFWALGTGAPWPQSGEIDILEGVNDADHNAVTLHTTAGCVVDNSTSGAMGAADEPLFSGTLATADCDVAAANQDKNQGCSIRAPPGAASLPTYGDGFNSAGGGVYAMEWTRTSISVWVFPRNTAAFRQHFSASSSSFSEHNASAPDPRAWGTPLARFSGRGCDLEARFRDLRVVFNTAFCGEWAGRQEVWDAGCREKTGVATCEDWVRNHPEAFVGAYWEIAGLWWFETRRRGDLVLFLVDFALGLHPFYLEITPSIVSFVL</sequence>
<accession>A0A6A6WVR9</accession>
<protein>
    <submittedName>
        <fullName evidence="2">Glycoside hydrolase family 16 protein</fullName>
    </submittedName>
</protein>
<evidence type="ECO:0000313" key="2">
    <source>
        <dbReference type="EMBL" id="KAF2788023.1"/>
    </source>
</evidence>
<dbReference type="OrthoDB" id="192832at2759"/>
<dbReference type="InterPro" id="IPR000757">
    <property type="entry name" value="Beta-glucanase-like"/>
</dbReference>
<evidence type="ECO:0000313" key="3">
    <source>
        <dbReference type="Proteomes" id="UP000799757"/>
    </source>
</evidence>
<dbReference type="PANTHER" id="PTHR10963:SF24">
    <property type="entry name" value="GLYCOSIDASE C21B10.07-RELATED"/>
    <property type="match status" value="1"/>
</dbReference>
<dbReference type="CDD" id="cd02181">
    <property type="entry name" value="GH16_fungal_Lam16A_glucanase"/>
    <property type="match status" value="1"/>
</dbReference>
<evidence type="ECO:0000259" key="1">
    <source>
        <dbReference type="PROSITE" id="PS51762"/>
    </source>
</evidence>
<dbReference type="Proteomes" id="UP000799757">
    <property type="component" value="Unassembled WGS sequence"/>
</dbReference>
<dbReference type="InterPro" id="IPR050546">
    <property type="entry name" value="Glycosyl_Hydrlase_16"/>
</dbReference>
<proteinExistence type="predicted"/>
<gene>
    <name evidence="2" type="ORF">K505DRAFT_421403</name>
</gene>
<name>A0A6A6WVR9_9PLEO</name>
<dbReference type="GO" id="GO:0004553">
    <property type="term" value="F:hydrolase activity, hydrolyzing O-glycosyl compounds"/>
    <property type="evidence" value="ECO:0007669"/>
    <property type="project" value="InterPro"/>
</dbReference>
<organism evidence="2 3">
    <name type="scientific">Melanomma pulvis-pyrius CBS 109.77</name>
    <dbReference type="NCBI Taxonomy" id="1314802"/>
    <lineage>
        <taxon>Eukaryota</taxon>
        <taxon>Fungi</taxon>
        <taxon>Dikarya</taxon>
        <taxon>Ascomycota</taxon>
        <taxon>Pezizomycotina</taxon>
        <taxon>Dothideomycetes</taxon>
        <taxon>Pleosporomycetidae</taxon>
        <taxon>Pleosporales</taxon>
        <taxon>Melanommataceae</taxon>
        <taxon>Melanomma</taxon>
    </lineage>
</organism>
<keyword evidence="2" id="KW-0378">Hydrolase</keyword>
<dbReference type="AlphaFoldDB" id="A0A6A6WVR9"/>
<dbReference type="Pfam" id="PF26113">
    <property type="entry name" value="GH16_XgeA"/>
    <property type="match status" value="1"/>
</dbReference>
<dbReference type="PROSITE" id="PS51762">
    <property type="entry name" value="GH16_2"/>
    <property type="match status" value="1"/>
</dbReference>
<dbReference type="InterPro" id="IPR013320">
    <property type="entry name" value="ConA-like_dom_sf"/>
</dbReference>
<keyword evidence="3" id="KW-1185">Reference proteome</keyword>
<dbReference type="SUPFAM" id="SSF49899">
    <property type="entry name" value="Concanavalin A-like lectins/glucanases"/>
    <property type="match status" value="1"/>
</dbReference>
<dbReference type="Gene3D" id="2.60.120.200">
    <property type="match status" value="1"/>
</dbReference>
<dbReference type="PANTHER" id="PTHR10963">
    <property type="entry name" value="GLYCOSYL HYDROLASE-RELATED"/>
    <property type="match status" value="1"/>
</dbReference>